<dbReference type="GO" id="GO:0005524">
    <property type="term" value="F:ATP binding"/>
    <property type="evidence" value="ECO:0007669"/>
    <property type="project" value="UniProtKB-KW"/>
</dbReference>
<proteinExistence type="inferred from homology"/>
<evidence type="ECO:0000256" key="8">
    <source>
        <dbReference type="ARBA" id="ARBA00022553"/>
    </source>
</evidence>
<comment type="subcellular location">
    <subcellularLocation>
        <location evidence="2">Cell inner membrane</location>
        <topology evidence="2">Multi-pass membrane protein</topology>
    </subcellularLocation>
</comment>
<evidence type="ECO:0000256" key="19">
    <source>
        <dbReference type="SAM" id="Phobius"/>
    </source>
</evidence>
<dbReference type="Gene3D" id="3.40.1110.10">
    <property type="entry name" value="Calcium-transporting ATPase, cytoplasmic domain N"/>
    <property type="match status" value="1"/>
</dbReference>
<keyword evidence="10" id="KW-0547">Nucleotide-binding</keyword>
<evidence type="ECO:0000256" key="16">
    <source>
        <dbReference type="ARBA" id="ARBA00029806"/>
    </source>
</evidence>
<evidence type="ECO:0000256" key="15">
    <source>
        <dbReference type="ARBA" id="ARBA00023136"/>
    </source>
</evidence>
<dbReference type="PANTHER" id="PTHR42861">
    <property type="entry name" value="CALCIUM-TRANSPORTING ATPASE"/>
    <property type="match status" value="1"/>
</dbReference>
<dbReference type="GO" id="GO:0015444">
    <property type="term" value="F:P-type magnesium transporter activity"/>
    <property type="evidence" value="ECO:0007669"/>
    <property type="project" value="UniProtKB-EC"/>
</dbReference>
<keyword evidence="6" id="KW-1003">Cell membrane</keyword>
<dbReference type="InterPro" id="IPR059000">
    <property type="entry name" value="ATPase_P-type_domA"/>
</dbReference>
<dbReference type="EMBL" id="QOKV01000013">
    <property type="protein sequence ID" value="KAA0683237.1"/>
    <property type="molecule type" value="Genomic_DNA"/>
</dbReference>
<feature type="transmembrane region" description="Helical" evidence="19">
    <location>
        <begin position="84"/>
        <end position="102"/>
    </location>
</feature>
<dbReference type="Pfam" id="PF00122">
    <property type="entry name" value="E1-E2_ATPase"/>
    <property type="match status" value="1"/>
</dbReference>
<dbReference type="CDD" id="cd02077">
    <property type="entry name" value="P-type_ATPase_Mg"/>
    <property type="match status" value="1"/>
</dbReference>
<dbReference type="SFLD" id="SFLDF00027">
    <property type="entry name" value="p-type_atpase"/>
    <property type="match status" value="1"/>
</dbReference>
<comment type="function">
    <text evidence="1">Mediates magnesium influx to the cytosol.</text>
</comment>
<reference evidence="21 22" key="1">
    <citation type="submission" date="2018-07" db="EMBL/GenBank/DDBJ databases">
        <title>Genome sequence of Roseomonas fauriae ATCC 49958.</title>
        <authorList>
            <person name="Sant'Anna F.H."/>
            <person name="Baldani J.I."/>
            <person name="Zilli J.E."/>
            <person name="Reis V.M."/>
            <person name="Hartmann A."/>
            <person name="Cruz L."/>
            <person name="de Souza E.M."/>
            <person name="de Oliveira Pedrosa F."/>
            <person name="Passaglia L.M.P."/>
        </authorList>
    </citation>
    <scope>NUCLEOTIDE SEQUENCE [LARGE SCALE GENOMIC DNA]</scope>
    <source>
        <strain evidence="21 22">ATCC 49958</strain>
    </source>
</reference>
<dbReference type="GO" id="GO:0005886">
    <property type="term" value="C:plasma membrane"/>
    <property type="evidence" value="ECO:0007669"/>
    <property type="project" value="UniProtKB-SubCell"/>
</dbReference>
<evidence type="ECO:0000256" key="13">
    <source>
        <dbReference type="ARBA" id="ARBA00022967"/>
    </source>
</evidence>
<keyword evidence="7" id="KW-0997">Cell inner membrane</keyword>
<keyword evidence="14 19" id="KW-1133">Transmembrane helix</keyword>
<dbReference type="NCBIfam" id="TIGR01494">
    <property type="entry name" value="ATPase_P-type"/>
    <property type="match status" value="2"/>
</dbReference>
<accession>A0A6L3AX95</accession>
<feature type="domain" description="Cation-transporting P-type ATPase N-terminal" evidence="20">
    <location>
        <begin position="9"/>
        <end position="82"/>
    </location>
</feature>
<feature type="transmembrane region" description="Helical" evidence="19">
    <location>
        <begin position="248"/>
        <end position="268"/>
    </location>
</feature>
<keyword evidence="15 19" id="KW-0472">Membrane</keyword>
<feature type="transmembrane region" description="Helical" evidence="19">
    <location>
        <begin position="720"/>
        <end position="743"/>
    </location>
</feature>
<evidence type="ECO:0000256" key="18">
    <source>
        <dbReference type="SAM" id="MobiDB-lite"/>
    </source>
</evidence>
<dbReference type="EC" id="7.2.2.14" evidence="4"/>
<evidence type="ECO:0000256" key="5">
    <source>
        <dbReference type="ARBA" id="ARBA00013555"/>
    </source>
</evidence>
<dbReference type="SFLD" id="SFLDG00002">
    <property type="entry name" value="C1.7:_P-type_atpase_like"/>
    <property type="match status" value="1"/>
</dbReference>
<evidence type="ECO:0000256" key="10">
    <source>
        <dbReference type="ARBA" id="ARBA00022741"/>
    </source>
</evidence>
<evidence type="ECO:0000256" key="7">
    <source>
        <dbReference type="ARBA" id="ARBA00022519"/>
    </source>
</evidence>
<dbReference type="InterPro" id="IPR001757">
    <property type="entry name" value="P_typ_ATPase"/>
</dbReference>
<dbReference type="PROSITE" id="PS00154">
    <property type="entry name" value="ATPASE_E1_E2"/>
    <property type="match status" value="1"/>
</dbReference>
<dbReference type="InterPro" id="IPR006068">
    <property type="entry name" value="ATPase_P-typ_cation-transptr_C"/>
</dbReference>
<evidence type="ECO:0000259" key="20">
    <source>
        <dbReference type="SMART" id="SM00831"/>
    </source>
</evidence>
<dbReference type="Pfam" id="PF00690">
    <property type="entry name" value="Cation_ATPase_N"/>
    <property type="match status" value="1"/>
</dbReference>
<dbReference type="GO" id="GO:0016887">
    <property type="term" value="F:ATP hydrolysis activity"/>
    <property type="evidence" value="ECO:0007669"/>
    <property type="project" value="InterPro"/>
</dbReference>
<feature type="transmembrane region" description="Helical" evidence="19">
    <location>
        <begin position="806"/>
        <end position="830"/>
    </location>
</feature>
<dbReference type="SUPFAM" id="SSF81665">
    <property type="entry name" value="Calcium ATPase, transmembrane domain M"/>
    <property type="match status" value="1"/>
</dbReference>
<dbReference type="InterPro" id="IPR044492">
    <property type="entry name" value="P_typ_ATPase_HD_dom"/>
</dbReference>
<dbReference type="Pfam" id="PF13246">
    <property type="entry name" value="Cation_ATPase"/>
    <property type="match status" value="1"/>
</dbReference>
<keyword evidence="8" id="KW-0597">Phosphoprotein</keyword>
<protein>
    <recommendedName>
        <fullName evidence="5">Magnesium-transporting ATPase, P-type 1</fullName>
        <ecNumber evidence="4">7.2.2.14</ecNumber>
    </recommendedName>
    <alternativeName>
        <fullName evidence="16">Mg(2+) transport ATPase, P-type 1</fullName>
    </alternativeName>
</protein>
<feature type="transmembrane region" description="Helical" evidence="19">
    <location>
        <begin position="781"/>
        <end position="800"/>
    </location>
</feature>
<evidence type="ECO:0000256" key="11">
    <source>
        <dbReference type="ARBA" id="ARBA00022840"/>
    </source>
</evidence>
<comment type="similarity">
    <text evidence="3">Belongs to the cation transport ATPase (P-type) (TC 3.A.3) family. Type IIIB subfamily.</text>
</comment>
<dbReference type="InterPro" id="IPR008250">
    <property type="entry name" value="ATPase_P-typ_transduc_dom_A_sf"/>
</dbReference>
<evidence type="ECO:0000256" key="14">
    <source>
        <dbReference type="ARBA" id="ARBA00022989"/>
    </source>
</evidence>
<dbReference type="PRINTS" id="PR01836">
    <property type="entry name" value="MGATPASE"/>
</dbReference>
<dbReference type="Gene3D" id="1.20.1110.10">
    <property type="entry name" value="Calcium-transporting ATPase, transmembrane domain"/>
    <property type="match status" value="1"/>
</dbReference>
<evidence type="ECO:0000256" key="12">
    <source>
        <dbReference type="ARBA" id="ARBA00022842"/>
    </source>
</evidence>
<dbReference type="InterPro" id="IPR023299">
    <property type="entry name" value="ATPase_P-typ_cyto_dom_N"/>
</dbReference>
<dbReference type="InterPro" id="IPR036412">
    <property type="entry name" value="HAD-like_sf"/>
</dbReference>
<dbReference type="InterPro" id="IPR023214">
    <property type="entry name" value="HAD_sf"/>
</dbReference>
<feature type="transmembrane region" description="Helical" evidence="19">
    <location>
        <begin position="274"/>
        <end position="299"/>
    </location>
</feature>
<sequence>MGSDPDSVALASQPLDSLLAGIGSTAGGLSGAEADARLTRCGSNDLSAVRRRPLWLQFLDRLRNPLLIILLLASGFSAMAGDFYSFAIVMGIVFVSVVLDFVQEVRAGNAIEDLRRSVALRARVLRDGQERVLPVERLVPGDVVQLAAGDLVPADARLMEARDLFVNQALLTGEPYPTEKHVADLPHVVDPGEATNTLFMGTSVISGTGRAVILRTGRATLLGAMAHSLRAAPPPTDFEIGVRHFGLLILRVTVFLVLFVLLANVLFHRPWLESLMFAVALAVGLTPELLPMVVTVTLARGALRLAERKVIVKRLTALHNLGAMDVLCTDKTGTLTEARIRLVRHIDAQGQDSDEVFRLAWLNSRFESGIRSPLDDAILEHGQPDAVDWHKLDEVPFDFERRRVSVLLERGGQHLLIVKGAPEDVLRLSTHYEPGPGEPSAFDAEARARVRRLFEQLSDDGFRVLGIASRVVGPDQREARVTDETELVFAGFAAFLDPPKADAAAAVHALSKAGVAVKILTGDNDRVTRHVCRDLGIPVTGLITGDELRAMSEEALRLRLAKVNVFCRLSPPQKQRVLLALKQRGHAVGFLGDGINDAAALHAADVGISVDGAADVAKDAASLILLEHDLSVIHGGVLEGRRTVENVTKYILMGSSSNFGNMLSMAGAALVLPFLPMLPIQVLLNNLLYDASEIGIPFDRVDPETIVRPVRWNMDLIRRFMLILGPVSSLFDFLTFYALLTIFGAGEALFQTGWFVESLATQALIIFVIRTRRSPLVSRPHPLLAALSVGMVLLAALIPLSPLGPLFGFVSLPLAFFIFLAGTVAAYLILAECIKRLFYRWFGRQVRRGAMAAGRFPHGPSSPRSEHRAHDA</sequence>
<name>A0A6L3AX95_AZOBR</name>
<dbReference type="Gene3D" id="2.70.150.10">
    <property type="entry name" value="Calcium-transporting ATPase, cytoplasmic transduction domain A"/>
    <property type="match status" value="1"/>
</dbReference>
<evidence type="ECO:0000256" key="1">
    <source>
        <dbReference type="ARBA" id="ARBA00003954"/>
    </source>
</evidence>
<evidence type="ECO:0000256" key="2">
    <source>
        <dbReference type="ARBA" id="ARBA00004429"/>
    </source>
</evidence>
<feature type="region of interest" description="Disordered" evidence="18">
    <location>
        <begin position="853"/>
        <end position="872"/>
    </location>
</feature>
<keyword evidence="9 19" id="KW-0812">Transmembrane</keyword>
<evidence type="ECO:0000256" key="17">
    <source>
        <dbReference type="ARBA" id="ARBA00047295"/>
    </source>
</evidence>
<keyword evidence="11" id="KW-0067">ATP-binding</keyword>
<dbReference type="Gene3D" id="3.40.50.1000">
    <property type="entry name" value="HAD superfamily/HAD-like"/>
    <property type="match status" value="1"/>
</dbReference>
<dbReference type="InterPro" id="IPR018303">
    <property type="entry name" value="ATPase_P-typ_P_site"/>
</dbReference>
<evidence type="ECO:0000256" key="9">
    <source>
        <dbReference type="ARBA" id="ARBA00022692"/>
    </source>
</evidence>
<gene>
    <name evidence="21" type="primary">mgtA</name>
    <name evidence="21" type="ORF">DS837_19755</name>
</gene>
<dbReference type="SMART" id="SM00831">
    <property type="entry name" value="Cation_ATPase_N"/>
    <property type="match status" value="1"/>
</dbReference>
<feature type="transmembrane region" description="Helical" evidence="19">
    <location>
        <begin position="749"/>
        <end position="769"/>
    </location>
</feature>
<dbReference type="AlphaFoldDB" id="A0A6L3AX95"/>
<evidence type="ECO:0000313" key="21">
    <source>
        <dbReference type="EMBL" id="KAA0683237.1"/>
    </source>
</evidence>
<dbReference type="SUPFAM" id="SSF56784">
    <property type="entry name" value="HAD-like"/>
    <property type="match status" value="1"/>
</dbReference>
<dbReference type="Proteomes" id="UP000476837">
    <property type="component" value="Unassembled WGS sequence"/>
</dbReference>
<evidence type="ECO:0000256" key="6">
    <source>
        <dbReference type="ARBA" id="ARBA00022475"/>
    </source>
</evidence>
<dbReference type="InterPro" id="IPR004014">
    <property type="entry name" value="ATPase_P-typ_cation-transptr_N"/>
</dbReference>
<evidence type="ECO:0000256" key="4">
    <source>
        <dbReference type="ARBA" id="ARBA00012786"/>
    </source>
</evidence>
<comment type="caution">
    <text evidence="21">The sequence shown here is derived from an EMBL/GenBank/DDBJ whole genome shotgun (WGS) entry which is preliminary data.</text>
</comment>
<dbReference type="SFLD" id="SFLDS00003">
    <property type="entry name" value="Haloacid_Dehalogenase"/>
    <property type="match status" value="1"/>
</dbReference>
<dbReference type="Pfam" id="PF00689">
    <property type="entry name" value="Cation_ATPase_C"/>
    <property type="match status" value="1"/>
</dbReference>
<comment type="catalytic activity">
    <reaction evidence="17">
        <text>Mg(2+)(out) + ATP + H2O = Mg(2+)(in) + ADP + phosphate + H(+)</text>
        <dbReference type="Rhea" id="RHEA:10260"/>
        <dbReference type="ChEBI" id="CHEBI:15377"/>
        <dbReference type="ChEBI" id="CHEBI:15378"/>
        <dbReference type="ChEBI" id="CHEBI:18420"/>
        <dbReference type="ChEBI" id="CHEBI:30616"/>
        <dbReference type="ChEBI" id="CHEBI:43474"/>
        <dbReference type="ChEBI" id="CHEBI:456216"/>
        <dbReference type="EC" id="7.2.2.14"/>
    </reaction>
</comment>
<evidence type="ECO:0000256" key="3">
    <source>
        <dbReference type="ARBA" id="ARBA00008746"/>
    </source>
</evidence>
<keyword evidence="12" id="KW-0460">Magnesium</keyword>
<dbReference type="NCBIfam" id="TIGR01524">
    <property type="entry name" value="ATPase-IIIB_Mg"/>
    <property type="match status" value="1"/>
</dbReference>
<keyword evidence="13" id="KW-1278">Translocase</keyword>
<evidence type="ECO:0000313" key="22">
    <source>
        <dbReference type="Proteomes" id="UP000476837"/>
    </source>
</evidence>
<organism evidence="21 22">
    <name type="scientific">Azospirillum brasilense</name>
    <dbReference type="NCBI Taxonomy" id="192"/>
    <lineage>
        <taxon>Bacteria</taxon>
        <taxon>Pseudomonadati</taxon>
        <taxon>Pseudomonadota</taxon>
        <taxon>Alphaproteobacteria</taxon>
        <taxon>Rhodospirillales</taxon>
        <taxon>Azospirillaceae</taxon>
        <taxon>Azospirillum</taxon>
    </lineage>
</organism>
<dbReference type="SUPFAM" id="SSF81653">
    <property type="entry name" value="Calcium ATPase, transduction domain A"/>
    <property type="match status" value="1"/>
</dbReference>
<dbReference type="InterPro" id="IPR006415">
    <property type="entry name" value="P-type_ATPase_IIIB"/>
</dbReference>
<dbReference type="RefSeq" id="WP_149166345.1">
    <property type="nucleotide sequence ID" value="NZ_QOKV01000013.1"/>
</dbReference>
<dbReference type="InterPro" id="IPR023298">
    <property type="entry name" value="ATPase_P-typ_TM_dom_sf"/>
</dbReference>